<protein>
    <submittedName>
        <fullName evidence="1">Uncharacterized protein</fullName>
    </submittedName>
</protein>
<evidence type="ECO:0000313" key="1">
    <source>
        <dbReference type="EMBL" id="EDY16411.1"/>
    </source>
</evidence>
<keyword evidence="2" id="KW-1185">Reference proteome</keyword>
<name>B4DAT9_9BACT</name>
<proteinExistence type="predicted"/>
<accession>B4DAT9</accession>
<reference evidence="1 2" key="1">
    <citation type="journal article" date="2011" name="J. Bacteriol.">
        <title>Genome sequence of Chthoniobacter flavus Ellin428, an aerobic heterotrophic soil bacterium.</title>
        <authorList>
            <person name="Kant R."/>
            <person name="van Passel M.W."/>
            <person name="Palva A."/>
            <person name="Lucas S."/>
            <person name="Lapidus A."/>
            <person name="Glavina Del Rio T."/>
            <person name="Dalin E."/>
            <person name="Tice H."/>
            <person name="Bruce D."/>
            <person name="Goodwin L."/>
            <person name="Pitluck S."/>
            <person name="Larimer F.W."/>
            <person name="Land M.L."/>
            <person name="Hauser L."/>
            <person name="Sangwan P."/>
            <person name="de Vos W.M."/>
            <person name="Janssen P.H."/>
            <person name="Smidt H."/>
        </authorList>
    </citation>
    <scope>NUCLEOTIDE SEQUENCE [LARGE SCALE GENOMIC DNA]</scope>
    <source>
        <strain evidence="1 2">Ellin428</strain>
    </source>
</reference>
<evidence type="ECO:0000313" key="2">
    <source>
        <dbReference type="Proteomes" id="UP000005824"/>
    </source>
</evidence>
<gene>
    <name evidence="1" type="ORF">CfE428DRAFT_6030</name>
</gene>
<dbReference type="Proteomes" id="UP000005824">
    <property type="component" value="Unassembled WGS sequence"/>
</dbReference>
<organism evidence="1 2">
    <name type="scientific">Chthoniobacter flavus Ellin428</name>
    <dbReference type="NCBI Taxonomy" id="497964"/>
    <lineage>
        <taxon>Bacteria</taxon>
        <taxon>Pseudomonadati</taxon>
        <taxon>Verrucomicrobiota</taxon>
        <taxon>Spartobacteria</taxon>
        <taxon>Chthoniobacterales</taxon>
        <taxon>Chthoniobacteraceae</taxon>
        <taxon>Chthoniobacter</taxon>
    </lineage>
</organism>
<comment type="caution">
    <text evidence="1">The sequence shown here is derived from an EMBL/GenBank/DDBJ whole genome shotgun (WGS) entry which is preliminary data.</text>
</comment>
<sequence>MRQNRCSVSETCFDAILDQIAGAIPCLKLLLIGKGEADETLDLICKKLSILR</sequence>
<dbReference type="InParanoid" id="B4DAT9"/>
<dbReference type="AlphaFoldDB" id="B4DAT9"/>
<dbReference type="EMBL" id="ABVL01000033">
    <property type="protein sequence ID" value="EDY16411.1"/>
    <property type="molecule type" value="Genomic_DNA"/>
</dbReference>